<accession>A0ABQ5N4T3</accession>
<evidence type="ECO:0000256" key="1">
    <source>
        <dbReference type="ARBA" id="ARBA00004752"/>
    </source>
</evidence>
<comment type="pathway">
    <text evidence="1 6">Cell wall biogenesis; peptidoglycan biosynthesis.</text>
</comment>
<dbReference type="SUPFAM" id="SSF141523">
    <property type="entry name" value="L,D-transpeptidase catalytic domain-like"/>
    <property type="match status" value="1"/>
</dbReference>
<keyword evidence="5 6" id="KW-0961">Cell wall biogenesis/degradation</keyword>
<dbReference type="Gene3D" id="3.10.20.800">
    <property type="match status" value="1"/>
</dbReference>
<dbReference type="EMBL" id="BRXR01000001">
    <property type="protein sequence ID" value="GLC30243.1"/>
    <property type="molecule type" value="Genomic_DNA"/>
</dbReference>
<dbReference type="RefSeq" id="WP_309298115.1">
    <property type="nucleotide sequence ID" value="NZ_BRXR01000001.1"/>
</dbReference>
<reference evidence="8 9" key="1">
    <citation type="journal article" date="2024" name="Int. J. Syst. Evol. Microbiol.">
        <title>Clostridium omnivorum sp. nov., isolated from anoxic soil under the treatment of reductive soil disinfestation.</title>
        <authorList>
            <person name="Ueki A."/>
            <person name="Tonouchi A."/>
            <person name="Kaku N."/>
            <person name="Honma S."/>
            <person name="Ueki K."/>
        </authorList>
    </citation>
    <scope>NUCLEOTIDE SEQUENCE [LARGE SCALE GENOMIC DNA]</scope>
    <source>
        <strain evidence="8 9">E14</strain>
    </source>
</reference>
<dbReference type="Gene3D" id="2.40.440.10">
    <property type="entry name" value="L,D-transpeptidase catalytic domain-like"/>
    <property type="match status" value="1"/>
</dbReference>
<proteinExistence type="predicted"/>
<feature type="active site" description="Nucleophile" evidence="6">
    <location>
        <position position="368"/>
    </location>
</feature>
<dbReference type="PANTHER" id="PTHR30582">
    <property type="entry name" value="L,D-TRANSPEPTIDASE"/>
    <property type="match status" value="1"/>
</dbReference>
<keyword evidence="2" id="KW-0808">Transferase</keyword>
<keyword evidence="9" id="KW-1185">Reference proteome</keyword>
<dbReference type="Proteomes" id="UP001208567">
    <property type="component" value="Unassembled WGS sequence"/>
</dbReference>
<evidence type="ECO:0000256" key="2">
    <source>
        <dbReference type="ARBA" id="ARBA00022679"/>
    </source>
</evidence>
<dbReference type="SUPFAM" id="SSF143985">
    <property type="entry name" value="L,D-transpeptidase pre-catalytic domain-like"/>
    <property type="match status" value="1"/>
</dbReference>
<dbReference type="InterPro" id="IPR022029">
    <property type="entry name" value="YoaR-like_PG-bd"/>
</dbReference>
<sequence>MSLKEREGKTEQIKAADIGMKYDADKSVQDLKDKQKGYKWISAFFDKKDTNISLELVYDKDLLKKQFDKLACLDSKNIVEPKDAGIKYTDNGYVIENEVMGTKLNKDGLYSKVENSVKKLETSIDLEAEKLYINPQYTSKDQKLVAAKDLLNKYITSKTTYKLGGQSEVIDGSIIKQWIYVDKDFAAKIDEEKVREYVQGLANKYNTVGRARNFKTSSGAMIAVGGGDYGYAISVNDDVQTLLAAIKEGQVVEREPKYSKTAFGSISNDIGNTYVEVDMTKQHLWFYKNGALVVEGDIVTGDLSKGNGTPTGIYSVKLKQRNATLKGEDYATPVSFWMPFVRGVGLHDAYWRQEFGKDIYKTNGSHGCVNCPPAVANAIFDNIQVGTPVVCFY</sequence>
<keyword evidence="3 6" id="KW-0133">Cell shape</keyword>
<organism evidence="8 9">
    <name type="scientific">Clostridium omnivorum</name>
    <dbReference type="NCBI Taxonomy" id="1604902"/>
    <lineage>
        <taxon>Bacteria</taxon>
        <taxon>Bacillati</taxon>
        <taxon>Bacillota</taxon>
        <taxon>Clostridia</taxon>
        <taxon>Eubacteriales</taxon>
        <taxon>Clostridiaceae</taxon>
        <taxon>Clostridium</taxon>
    </lineage>
</organism>
<evidence type="ECO:0000256" key="4">
    <source>
        <dbReference type="ARBA" id="ARBA00022984"/>
    </source>
</evidence>
<name>A0ABQ5N4T3_9CLOT</name>
<evidence type="ECO:0000313" key="8">
    <source>
        <dbReference type="EMBL" id="GLC30243.1"/>
    </source>
</evidence>
<dbReference type="Pfam" id="PF12229">
    <property type="entry name" value="PG_binding_4"/>
    <property type="match status" value="2"/>
</dbReference>
<keyword evidence="4 6" id="KW-0573">Peptidoglycan synthesis</keyword>
<evidence type="ECO:0000256" key="5">
    <source>
        <dbReference type="ARBA" id="ARBA00023316"/>
    </source>
</evidence>
<evidence type="ECO:0000256" key="3">
    <source>
        <dbReference type="ARBA" id="ARBA00022960"/>
    </source>
</evidence>
<gene>
    <name evidence="8" type="ORF">bsdE14_16530</name>
</gene>
<dbReference type="InterPro" id="IPR038054">
    <property type="entry name" value="LD_TPept-like_central_sf"/>
</dbReference>
<dbReference type="PANTHER" id="PTHR30582:SF33">
    <property type="entry name" value="EXPORTED PROTEIN"/>
    <property type="match status" value="1"/>
</dbReference>
<protein>
    <recommendedName>
        <fullName evidence="7">L,D-TPase catalytic domain-containing protein</fullName>
    </recommendedName>
</protein>
<evidence type="ECO:0000259" key="7">
    <source>
        <dbReference type="PROSITE" id="PS52029"/>
    </source>
</evidence>
<feature type="domain" description="L,D-TPase catalytic" evidence="7">
    <location>
        <begin position="273"/>
        <end position="392"/>
    </location>
</feature>
<dbReference type="PROSITE" id="PS52029">
    <property type="entry name" value="LD_TPASE"/>
    <property type="match status" value="1"/>
</dbReference>
<dbReference type="InterPro" id="IPR005490">
    <property type="entry name" value="LD_TPept_cat_dom"/>
</dbReference>
<feature type="active site" description="Proton donor/acceptor" evidence="6">
    <location>
        <position position="347"/>
    </location>
</feature>
<dbReference type="Pfam" id="PF03734">
    <property type="entry name" value="YkuD"/>
    <property type="match status" value="1"/>
</dbReference>
<dbReference type="CDD" id="cd16913">
    <property type="entry name" value="YkuD_like"/>
    <property type="match status" value="1"/>
</dbReference>
<dbReference type="InterPro" id="IPR038063">
    <property type="entry name" value="Transpep_catalytic_dom"/>
</dbReference>
<evidence type="ECO:0000256" key="6">
    <source>
        <dbReference type="PROSITE-ProRule" id="PRU01373"/>
    </source>
</evidence>
<evidence type="ECO:0000313" key="9">
    <source>
        <dbReference type="Proteomes" id="UP001208567"/>
    </source>
</evidence>
<comment type="caution">
    <text evidence="8">The sequence shown here is derived from an EMBL/GenBank/DDBJ whole genome shotgun (WGS) entry which is preliminary data.</text>
</comment>
<dbReference type="InterPro" id="IPR050979">
    <property type="entry name" value="LD-transpeptidase"/>
</dbReference>